<evidence type="ECO:0000313" key="3">
    <source>
        <dbReference type="Proteomes" id="UP000179454"/>
    </source>
</evidence>
<evidence type="ECO:0000313" key="4">
    <source>
        <dbReference type="Proteomes" id="UP000179536"/>
    </source>
</evidence>
<dbReference type="InterPro" id="IPR032581">
    <property type="entry name" value="DUF4917"/>
</dbReference>
<protein>
    <submittedName>
        <fullName evidence="2">DUF4917 family protein</fullName>
    </submittedName>
</protein>
<dbReference type="AlphaFoldDB" id="A0ABD6H8G1"/>
<dbReference type="EMBL" id="MBFA02000007">
    <property type="protein sequence ID" value="MUP10843.1"/>
    <property type="molecule type" value="Genomic_DNA"/>
</dbReference>
<dbReference type="Pfam" id="PF16263">
    <property type="entry name" value="DUF4917"/>
    <property type="match status" value="1"/>
</dbReference>
<reference evidence="3 4" key="1">
    <citation type="submission" date="2019-11" db="EMBL/GenBank/DDBJ databases">
        <title>Whole-genome sequencing of Allorhizobium vitis.</title>
        <authorList>
            <person name="Gan H.M."/>
            <person name="Savka M.A."/>
        </authorList>
    </citation>
    <scope>NUCLEOTIDE SEQUENCE [LARGE SCALE GENOMIC DNA]</scope>
    <source>
        <strain evidence="2 4">RF2/1</strain>
        <strain evidence="1 3">T1/7</strain>
    </source>
</reference>
<gene>
    <name evidence="2" type="ORF">BBK91_013275</name>
    <name evidence="1" type="ORF">BBL17_010660</name>
</gene>
<sequence>MTSFETFEDALSDAKGQKNLLVGNGLSIAFDEKFGYSQLFDVADFINNNPKVASIFNALKTKDFETVVGALYSASEIARNFEEHAFSEKIIDHISVLKTALIEAVRHIHPGSSNLVSADQAAKLRSFMQPFLMENGCIFSLNYDALIYWSLLKDGTPKLNFADGFSTKEGAELKFAGDGCPKEINVLFPHGTLFIFDKNGDAFKPKAKEKTLIEIITEHMENGNFPLFVSEGSSEQKLMAIRKSFYLNYAYEKIERQQDNFFTFGHSLDLQSDGHIFRKIAENKNVSNLYASYYDSKEALLGNLHHLLDAAKRDSTNPLNIHTFPAKSVSCW</sequence>
<dbReference type="RefSeq" id="WP_015916465.1">
    <property type="nucleotide sequence ID" value="NZ_MBFA02000007.1"/>
</dbReference>
<evidence type="ECO:0000313" key="1">
    <source>
        <dbReference type="EMBL" id="MUO42242.1"/>
    </source>
</evidence>
<proteinExistence type="predicted"/>
<accession>A0ABD6H8G1</accession>
<evidence type="ECO:0000313" key="2">
    <source>
        <dbReference type="EMBL" id="MUP10843.1"/>
    </source>
</evidence>
<comment type="caution">
    <text evidence="2">The sequence shown here is derived from an EMBL/GenBank/DDBJ whole genome shotgun (WGS) entry which is preliminary data.</text>
</comment>
<keyword evidence="3" id="KW-1185">Reference proteome</keyword>
<dbReference type="Proteomes" id="UP000179536">
    <property type="component" value="Unassembled WGS sequence"/>
</dbReference>
<dbReference type="EMBL" id="MBFE02000006">
    <property type="protein sequence ID" value="MUO42242.1"/>
    <property type="molecule type" value="Genomic_DNA"/>
</dbReference>
<name>A0ABD6H8G1_AGRVI</name>
<organism evidence="2 4">
    <name type="scientific">Agrobacterium vitis</name>
    <name type="common">Rhizobium vitis</name>
    <dbReference type="NCBI Taxonomy" id="373"/>
    <lineage>
        <taxon>Bacteria</taxon>
        <taxon>Pseudomonadati</taxon>
        <taxon>Pseudomonadota</taxon>
        <taxon>Alphaproteobacteria</taxon>
        <taxon>Hyphomicrobiales</taxon>
        <taxon>Rhizobiaceae</taxon>
        <taxon>Rhizobium/Agrobacterium group</taxon>
        <taxon>Agrobacterium</taxon>
    </lineage>
</organism>
<dbReference type="Proteomes" id="UP000179454">
    <property type="component" value="Unassembled WGS sequence"/>
</dbReference>